<dbReference type="SMART" id="SM00176">
    <property type="entry name" value="RAN"/>
    <property type="match status" value="1"/>
</dbReference>
<protein>
    <submittedName>
        <fullName evidence="3">Ras-related protein Rab-22A</fullName>
    </submittedName>
</protein>
<dbReference type="Gene3D" id="3.40.50.300">
    <property type="entry name" value="P-loop containing nucleotide triphosphate hydrolases"/>
    <property type="match status" value="1"/>
</dbReference>
<evidence type="ECO:0000313" key="4">
    <source>
        <dbReference type="Proteomes" id="UP001152320"/>
    </source>
</evidence>
<dbReference type="Pfam" id="PF00071">
    <property type="entry name" value="Ras"/>
    <property type="match status" value="1"/>
</dbReference>
<dbReference type="GO" id="GO:0003924">
    <property type="term" value="F:GTPase activity"/>
    <property type="evidence" value="ECO:0007669"/>
    <property type="project" value="InterPro"/>
</dbReference>
<dbReference type="SUPFAM" id="SSF52540">
    <property type="entry name" value="P-loop containing nucleoside triphosphate hydrolases"/>
    <property type="match status" value="1"/>
</dbReference>
<dbReference type="NCBIfam" id="TIGR00231">
    <property type="entry name" value="small_GTP"/>
    <property type="match status" value="1"/>
</dbReference>
<dbReference type="SMART" id="SM00175">
    <property type="entry name" value="RAB"/>
    <property type="match status" value="1"/>
</dbReference>
<evidence type="ECO:0000256" key="2">
    <source>
        <dbReference type="ARBA" id="ARBA00022741"/>
    </source>
</evidence>
<dbReference type="InterPro" id="IPR001806">
    <property type="entry name" value="Small_GTPase"/>
</dbReference>
<dbReference type="EMBL" id="JAIZAY010000005">
    <property type="protein sequence ID" value="KAJ8041985.1"/>
    <property type="molecule type" value="Genomic_DNA"/>
</dbReference>
<sequence>MDINRIHCENGDKCMNGLHETSAGRISKQPHRMGSLREVKVCLLGDSGVGKSSIVQRFVTDTYHDNISPTIGASFMGKTLQVGNESFKFQIWDTAGQEKYRGLAPMYYRNAGAAIIVYDITNQSTFDLIKVWVRELHQHGPENICIAIAGNKCDLEDLREVTERDGAAYASEINAVFGETSAKTAKNISEIFIEISKNLPPLEFEKYKQGVIQVDSPKKNKRKGCCK</sequence>
<dbReference type="GO" id="GO:0005525">
    <property type="term" value="F:GTP binding"/>
    <property type="evidence" value="ECO:0007669"/>
    <property type="project" value="InterPro"/>
</dbReference>
<reference evidence="3" key="1">
    <citation type="submission" date="2021-10" db="EMBL/GenBank/DDBJ databases">
        <title>Tropical sea cucumber genome reveals ecological adaptation and Cuvierian tubules defense mechanism.</title>
        <authorList>
            <person name="Chen T."/>
        </authorList>
    </citation>
    <scope>NUCLEOTIDE SEQUENCE</scope>
    <source>
        <strain evidence="3">Nanhai2018</strain>
        <tissue evidence="3">Muscle</tissue>
    </source>
</reference>
<keyword evidence="4" id="KW-1185">Reference proteome</keyword>
<dbReference type="SMART" id="SM00174">
    <property type="entry name" value="RHO"/>
    <property type="match status" value="1"/>
</dbReference>
<dbReference type="PROSITE" id="PS51419">
    <property type="entry name" value="RAB"/>
    <property type="match status" value="1"/>
</dbReference>
<evidence type="ECO:0000313" key="3">
    <source>
        <dbReference type="EMBL" id="KAJ8041985.1"/>
    </source>
</evidence>
<keyword evidence="2" id="KW-0547">Nucleotide-binding</keyword>
<dbReference type="SMART" id="SM00177">
    <property type="entry name" value="ARF"/>
    <property type="match status" value="1"/>
</dbReference>
<gene>
    <name evidence="3" type="ORF">HOLleu_12937</name>
</gene>
<dbReference type="FunFam" id="3.40.50.300:FF:000808">
    <property type="entry name" value="Small GTP-binding protein, putative"/>
    <property type="match status" value="1"/>
</dbReference>
<comment type="similarity">
    <text evidence="1">Belongs to the small GTPase superfamily. Rab family.</text>
</comment>
<dbReference type="Proteomes" id="UP001152320">
    <property type="component" value="Chromosome 5"/>
</dbReference>
<dbReference type="CDD" id="cd01860">
    <property type="entry name" value="Rab5_related"/>
    <property type="match status" value="1"/>
</dbReference>
<comment type="caution">
    <text evidence="3">The sequence shown here is derived from an EMBL/GenBank/DDBJ whole genome shotgun (WGS) entry which is preliminary data.</text>
</comment>
<name>A0A9Q1HDG3_HOLLE</name>
<dbReference type="SMART" id="SM00173">
    <property type="entry name" value="RAS"/>
    <property type="match status" value="1"/>
</dbReference>
<dbReference type="InterPro" id="IPR005225">
    <property type="entry name" value="Small_GTP-bd"/>
</dbReference>
<dbReference type="AlphaFoldDB" id="A0A9Q1HDG3"/>
<dbReference type="PRINTS" id="PR00449">
    <property type="entry name" value="RASTRNSFRMNG"/>
</dbReference>
<accession>A0A9Q1HDG3</accession>
<evidence type="ECO:0000256" key="1">
    <source>
        <dbReference type="ARBA" id="ARBA00006270"/>
    </source>
</evidence>
<proteinExistence type="inferred from homology"/>
<dbReference type="OrthoDB" id="63533at2759"/>
<dbReference type="PROSITE" id="PS51421">
    <property type="entry name" value="RAS"/>
    <property type="match status" value="1"/>
</dbReference>
<organism evidence="3 4">
    <name type="scientific">Holothuria leucospilota</name>
    <name type="common">Black long sea cucumber</name>
    <name type="synonym">Mertensiothuria leucospilota</name>
    <dbReference type="NCBI Taxonomy" id="206669"/>
    <lineage>
        <taxon>Eukaryota</taxon>
        <taxon>Metazoa</taxon>
        <taxon>Echinodermata</taxon>
        <taxon>Eleutherozoa</taxon>
        <taxon>Echinozoa</taxon>
        <taxon>Holothuroidea</taxon>
        <taxon>Aspidochirotacea</taxon>
        <taxon>Aspidochirotida</taxon>
        <taxon>Holothuriidae</taxon>
        <taxon>Holothuria</taxon>
    </lineage>
</organism>
<dbReference type="InterPro" id="IPR027417">
    <property type="entry name" value="P-loop_NTPase"/>
</dbReference>
<dbReference type="PANTHER" id="PTHR47978">
    <property type="match status" value="1"/>
</dbReference>